<proteinExistence type="predicted"/>
<keyword evidence="2" id="KW-0472">Membrane</keyword>
<gene>
    <name evidence="3" type="ORF">BEWA_000820</name>
</gene>
<evidence type="ECO:0000256" key="2">
    <source>
        <dbReference type="SAM" id="Phobius"/>
    </source>
</evidence>
<accession>L0AYK5</accession>
<dbReference type="Proteomes" id="UP000031512">
    <property type="component" value="Chromosome 3"/>
</dbReference>
<keyword evidence="2" id="KW-1133">Transmembrane helix</keyword>
<feature type="region of interest" description="Disordered" evidence="1">
    <location>
        <begin position="479"/>
        <end position="510"/>
    </location>
</feature>
<reference evidence="3 4" key="1">
    <citation type="journal article" date="2012" name="BMC Genomics">
        <title>Comparative genomic analysis and phylogenetic position of Theileria equi.</title>
        <authorList>
            <person name="Kappmeyer L.S."/>
            <person name="Thiagarajan M."/>
            <person name="Herndon D.R."/>
            <person name="Ramsay J.D."/>
            <person name="Caler E."/>
            <person name="Djikeng A."/>
            <person name="Gillespie J.J."/>
            <person name="Lau A.O."/>
            <person name="Roalson E.H."/>
            <person name="Silva J.C."/>
            <person name="Silva M.G."/>
            <person name="Suarez C.E."/>
            <person name="Ueti M.W."/>
            <person name="Nene V.M."/>
            <person name="Mealey R.H."/>
            <person name="Knowles D.P."/>
            <person name="Brayton K.A."/>
        </authorList>
    </citation>
    <scope>NUCLEOTIDE SEQUENCE [LARGE SCALE GENOMIC DNA]</scope>
    <source>
        <strain evidence="3 4">WA</strain>
    </source>
</reference>
<feature type="compositionally biased region" description="Basic and acidic residues" evidence="1">
    <location>
        <begin position="501"/>
        <end position="510"/>
    </location>
</feature>
<dbReference type="GeneID" id="15806313"/>
<dbReference type="KEGG" id="beq:BEWA_000820"/>
<organism evidence="3 4">
    <name type="scientific">Theileria equi strain WA</name>
    <dbReference type="NCBI Taxonomy" id="1537102"/>
    <lineage>
        <taxon>Eukaryota</taxon>
        <taxon>Sar</taxon>
        <taxon>Alveolata</taxon>
        <taxon>Apicomplexa</taxon>
        <taxon>Aconoidasida</taxon>
        <taxon>Piroplasmida</taxon>
        <taxon>Theileriidae</taxon>
        <taxon>Theileria</taxon>
    </lineage>
</organism>
<dbReference type="RefSeq" id="XP_004830343.1">
    <property type="nucleotide sequence ID" value="XM_004830286.1"/>
</dbReference>
<feature type="transmembrane region" description="Helical" evidence="2">
    <location>
        <begin position="531"/>
        <end position="550"/>
    </location>
</feature>
<dbReference type="VEuPathDB" id="PiroplasmaDB:BEWA_000820"/>
<sequence length="578" mass="66985">MGQKYSLNVDISIGIDSYEVSHLEYDIYCYYDKNKLVRLSEDVNPQIDPKLQTQLFGYKRYTHEKDKDTLYNKYLLGKINYRSEEQTGLTTSSRLPRHVSTVYVFYWKNDHDNLFPLLVGVKGNKHVVYSRKYGSFASNNWKSSGIHDPDNPSNYYTELGNINTNFKNIIILDLNVTDTKNYCAHPYVYPCTGASEYRQVFPELHVDKLENTPIQGYVRFRYYFKNKEMIKVIGSCWKSEIYSFNNNDILREEWNEIYVYFPSGGNGSHKPLLVELIDKRNKNKNTHYYIFNLDGFSRINDVSRRNLLGLLDKLNCKFNSAHIFDISKFYSHNCPYCNVYFKVKTEEHTRYTNCSSDMHVRIGRIKSGHISLTLDSISFPINTMDNITVFYTTFGGSKVPFLIRIKYESKKTLWFKMANVDGKWRRAENCNDIKNDPEIIKILEEMEEIVKLCSITNSHTSSSAGHPNQNVEQDLLKTNTDSDDESEKYGSDEYPNPSDETIEKPSFDSDNAPREALYFEDNTKLSNKSRLIGLCSGVAGFVIVGGLIGISDRLLGSKRLFGNRLSELVYRRNLRQAT</sequence>
<evidence type="ECO:0000313" key="4">
    <source>
        <dbReference type="Proteomes" id="UP000031512"/>
    </source>
</evidence>
<dbReference type="AlphaFoldDB" id="L0AYK5"/>
<keyword evidence="2" id="KW-0812">Transmembrane</keyword>
<evidence type="ECO:0000313" key="3">
    <source>
        <dbReference type="EMBL" id="AFZ80677.1"/>
    </source>
</evidence>
<keyword evidence="4" id="KW-1185">Reference proteome</keyword>
<evidence type="ECO:0000256" key="1">
    <source>
        <dbReference type="SAM" id="MobiDB-lite"/>
    </source>
</evidence>
<protein>
    <submittedName>
        <fullName evidence="3">Uncharacterized protein</fullName>
    </submittedName>
</protein>
<dbReference type="EMBL" id="CP001670">
    <property type="protein sequence ID" value="AFZ80677.1"/>
    <property type="molecule type" value="Genomic_DNA"/>
</dbReference>
<name>L0AYK5_THEEQ</name>